<feature type="transmembrane region" description="Helical" evidence="5">
    <location>
        <begin position="40"/>
        <end position="59"/>
    </location>
</feature>
<comment type="caution">
    <text evidence="6">The sequence shown here is derived from an EMBL/GenBank/DDBJ whole genome shotgun (WGS) entry which is preliminary data.</text>
</comment>
<comment type="subcellular location">
    <subcellularLocation>
        <location evidence="1">Membrane</location>
        <topology evidence="1">Multi-pass membrane protein</topology>
    </subcellularLocation>
</comment>
<proteinExistence type="predicted"/>
<evidence type="ECO:0000256" key="4">
    <source>
        <dbReference type="ARBA" id="ARBA00023136"/>
    </source>
</evidence>
<dbReference type="InterPro" id="IPR023380">
    <property type="entry name" value="DsbB-like_sf"/>
</dbReference>
<keyword evidence="3 5" id="KW-1133">Transmembrane helix</keyword>
<dbReference type="SUPFAM" id="SSF158442">
    <property type="entry name" value="DsbB-like"/>
    <property type="match status" value="1"/>
</dbReference>
<dbReference type="InterPro" id="IPR003752">
    <property type="entry name" value="DiS_bond_form_DsbB/BdbC"/>
</dbReference>
<dbReference type="STRING" id="1774969.AUC69_14815"/>
<keyword evidence="4 5" id="KW-0472">Membrane</keyword>
<evidence type="ECO:0000313" key="7">
    <source>
        <dbReference type="Proteomes" id="UP000094472"/>
    </source>
</evidence>
<name>A0A1E3VSB5_9HYPH</name>
<dbReference type="Proteomes" id="UP000094472">
    <property type="component" value="Unassembled WGS sequence"/>
</dbReference>
<dbReference type="EMBL" id="LPWF01000029">
    <property type="protein sequence ID" value="ODR96424.1"/>
    <property type="molecule type" value="Genomic_DNA"/>
</dbReference>
<feature type="transmembrane region" description="Helical" evidence="5">
    <location>
        <begin position="66"/>
        <end position="85"/>
    </location>
</feature>
<dbReference type="AlphaFoldDB" id="A0A1E3VSB5"/>
<dbReference type="GO" id="GO:0016020">
    <property type="term" value="C:membrane"/>
    <property type="evidence" value="ECO:0007669"/>
    <property type="project" value="UniProtKB-SubCell"/>
</dbReference>
<reference evidence="6 7" key="1">
    <citation type="journal article" date="2016" name="Environ. Microbiol.">
        <title>New Methyloceanibacter diversity from North Sea sediments includes methanotroph containing solely the soluble methane monooxygenase.</title>
        <authorList>
            <person name="Vekeman B."/>
            <person name="Kerckhof F.M."/>
            <person name="Cremers G."/>
            <person name="de Vos P."/>
            <person name="Vandamme P."/>
            <person name="Boon N."/>
            <person name="Op den Camp H.J."/>
            <person name="Heylen K."/>
        </authorList>
    </citation>
    <scope>NUCLEOTIDE SEQUENCE [LARGE SCALE GENOMIC DNA]</scope>
    <source>
        <strain evidence="6 7">R-67175</strain>
    </source>
</reference>
<dbReference type="OrthoDB" id="3711263at2"/>
<dbReference type="GO" id="GO:0006457">
    <property type="term" value="P:protein folding"/>
    <property type="evidence" value="ECO:0007669"/>
    <property type="project" value="InterPro"/>
</dbReference>
<evidence type="ECO:0000256" key="2">
    <source>
        <dbReference type="ARBA" id="ARBA00022692"/>
    </source>
</evidence>
<dbReference type="RefSeq" id="WP_069442355.1">
    <property type="nucleotide sequence ID" value="NZ_LPWF01000029.1"/>
</dbReference>
<organism evidence="6 7">
    <name type="scientific">Methyloceanibacter superfactus</name>
    <dbReference type="NCBI Taxonomy" id="1774969"/>
    <lineage>
        <taxon>Bacteria</taxon>
        <taxon>Pseudomonadati</taxon>
        <taxon>Pseudomonadota</taxon>
        <taxon>Alphaproteobacteria</taxon>
        <taxon>Hyphomicrobiales</taxon>
        <taxon>Hyphomicrobiaceae</taxon>
        <taxon>Methyloceanibacter</taxon>
    </lineage>
</organism>
<dbReference type="GO" id="GO:0015035">
    <property type="term" value="F:protein-disulfide reductase activity"/>
    <property type="evidence" value="ECO:0007669"/>
    <property type="project" value="InterPro"/>
</dbReference>
<evidence type="ECO:0000313" key="6">
    <source>
        <dbReference type="EMBL" id="ODR96424.1"/>
    </source>
</evidence>
<gene>
    <name evidence="6" type="ORF">AUC69_14815</name>
</gene>
<feature type="transmembrane region" description="Helical" evidence="5">
    <location>
        <begin position="105"/>
        <end position="124"/>
    </location>
</feature>
<dbReference type="Gene3D" id="1.20.1550.10">
    <property type="entry name" value="DsbB-like"/>
    <property type="match status" value="1"/>
</dbReference>
<evidence type="ECO:0000256" key="1">
    <source>
        <dbReference type="ARBA" id="ARBA00004141"/>
    </source>
</evidence>
<feature type="transmembrane region" description="Helical" evidence="5">
    <location>
        <begin position="144"/>
        <end position="169"/>
    </location>
</feature>
<evidence type="ECO:0000256" key="3">
    <source>
        <dbReference type="ARBA" id="ARBA00022989"/>
    </source>
</evidence>
<dbReference type="Pfam" id="PF02600">
    <property type="entry name" value="DsbB"/>
    <property type="match status" value="1"/>
</dbReference>
<keyword evidence="2 5" id="KW-0812">Transmembrane</keyword>
<evidence type="ECO:0000256" key="5">
    <source>
        <dbReference type="SAM" id="Phobius"/>
    </source>
</evidence>
<protein>
    <submittedName>
        <fullName evidence="6">Disulfide bond formation protein B</fullName>
    </submittedName>
</protein>
<accession>A0A1E3VSB5</accession>
<sequence length="185" mass="19932">MTADLSRLLNALALIALDTVLVLAFVDQLWFRDLPCPLCILQRAGFFAAGFGIALNLFFGPKPSHYGIAILGAIAGGIISMRQILLHIVPGTGSYGNAIFGMHLYTWAFIAFALMIVGCAVMLLDDRQFSRAEPISMRLKVLPLTALLMFLVLAVTNVASTVALCGAGFCPDSPKDYMLFETATN</sequence>
<keyword evidence="7" id="KW-1185">Reference proteome</keyword>